<keyword evidence="2" id="KW-0732">Signal</keyword>
<dbReference type="Gene3D" id="2.180.10.10">
    <property type="entry name" value="RHS repeat-associated core"/>
    <property type="match status" value="1"/>
</dbReference>
<dbReference type="EMBL" id="CAXJRC010000004">
    <property type="protein sequence ID" value="CAL2105164.1"/>
    <property type="molecule type" value="Genomic_DNA"/>
</dbReference>
<proteinExistence type="predicted"/>
<keyword evidence="4" id="KW-1185">Reference proteome</keyword>
<dbReference type="RefSeq" id="WP_348736971.1">
    <property type="nucleotide sequence ID" value="NZ_CAXJRC010000004.1"/>
</dbReference>
<dbReference type="PANTHER" id="PTHR32305">
    <property type="match status" value="1"/>
</dbReference>
<feature type="region of interest" description="Disordered" evidence="1">
    <location>
        <begin position="88"/>
        <end position="111"/>
    </location>
</feature>
<accession>A0ABP1F624</accession>
<dbReference type="InterPro" id="IPR050708">
    <property type="entry name" value="T6SS_VgrG/RHS"/>
</dbReference>
<evidence type="ECO:0000256" key="1">
    <source>
        <dbReference type="SAM" id="MobiDB-lite"/>
    </source>
</evidence>
<feature type="chain" id="PRO_5046924887" evidence="2">
    <location>
        <begin position="25"/>
        <end position="1523"/>
    </location>
</feature>
<gene>
    <name evidence="3" type="ORF">T190115A13A_130039</name>
</gene>
<comment type="caution">
    <text evidence="3">The sequence shown here is derived from an EMBL/GenBank/DDBJ whole genome shotgun (WGS) entry which is preliminary data.</text>
</comment>
<evidence type="ECO:0000256" key="2">
    <source>
        <dbReference type="SAM" id="SignalP"/>
    </source>
</evidence>
<protein>
    <submittedName>
        <fullName evidence="3">RHS repeat-associated core domain-containing protein</fullName>
    </submittedName>
</protein>
<dbReference type="NCBIfam" id="TIGR03696">
    <property type="entry name" value="Rhs_assc_core"/>
    <property type="match status" value="1"/>
</dbReference>
<sequence length="1523" mass="170895">MKSQNKYNIVLILVISLLSYTVKAQDICDVENTRWYWLDADCDGIGTKRGACKIDRGESFSENGVCYTTTPGKDCNDNNRELPKRWYIDADGDGEGDPDKPSSIGCEPPTNTSYTYVDSGNDCDDDNPNVQMRAWYIDKDKDNKGDINSAPIRRCKNPSSDVTKYVTNNEDCFDSDPNKYQKVWYLDTDGDGFGEEGNTKNSCTRPGKNYYETPNDQCPGLYGGPLFKGCPAPTEEVDEPWNTIRVTGYDVNEKKISGSKSYYNCLGKIVQVQSRDYKRNKTWASHTLYDSQGRPALQTLSAPTNQGEFFPYQFYFKEDFIQKSDGIQFSAADFENNTENPSAVGTTKNSLGWYYSTLNTDEPYQDITDRPYARTIYSELNPGSTLKTIGGNKMNGQWRHGYSFTMPAGQELTQTVAFGDNKYDGYHYKIIKTVSRNLHGVENVVFSDAEGNVLAAARSGKEEGSIENTRTASILIGEQGYVDIHIPVGRKGISVVGHSGTNSSSYYIYDLITEKEVNTSFSELSNGFYRIAVRNMDRFIPNQTDVTYPENYYDYSLNHYDKAGRLLKSEQPLKDANGKKLASTFTYNSLGQLETTTSPDEGQAWFLYRKDGQIRFSTNTKQWKNKELSYTNYDKRGRPIESGVYTDNDLAFLKTYTPNGSNPFVNIPKDVIEGLDTSYFLSDDYKETHYTFYDIPNNLDIANAFGTEARKTNYARQSFVAGNVAKTSNAETTTWYSYDIYGRVQWIVQQIAGLAEVKTIDYEYDPINGQVIKVYFQKGHATEQFIHRYTYDQDDYSLVKVETSTNDTNYTEHARYDYYETGALKRVNLAEGLQGIDYVYNLQGALKGINHPNLIGSDPGIDGNDLFGMTINYYNGDYARSGNTPRYVPTSDKGIDQYNGNIKSVTWSTKDQTNKDSYYYAYNKNNWLTNAYFNHEGGTEIINYKDVESFSTPVPSGETQKQRAKQKIKWLPGFKVTQGTYVNAKTVSSSVEASDKDYDVSNITYDANGNIQTLQRNKLTENGSNAMDKLSYTYKADKPNQLLRVEDAVTENTNANDIKTQTGENYKYNDIGQLIEDHENVTVADPNAIVRYTYNASGLVTEVTKGNIPVVKFFYNDKNHRVRKESYQPETGTLNYTEHYVRDAAGTAMAIYRNGQVIENTIYGASRLGVRKTDGNHFYQLTDHLGNVRAVVGKNAQGQAMALTSATDYYPFGMPMPGKQIVNGEPYRYAYQGQEKDPETGKEAFQLRLWDARIGRWLTTDPYGQYSSPYLGMGNNPITRIDPDGGTDCVDSEGNKISCDSQNQTYTNATNKLDEVWISNKFKSKEDWLNSMYWRSYWSGFSDNFNAGWYNWDPDGLGNFLMKSAFYGISTPMVSGVGASTGVLRLGINGVRTGLGNLAVDVGSQTLGQLSNNGSVSFGQYNIVSFGTSFLINGNVSSILSATTSYTLDGGYTYLGNGINITDVGVSLLVGDIKGQIHNKATDFISNYNFTQLQKGLLMKGLEINTGIIGGQIENQLKNLIKD</sequence>
<dbReference type="Proteomes" id="UP001497602">
    <property type="component" value="Unassembled WGS sequence"/>
</dbReference>
<organism evidence="3 4">
    <name type="scientific">Tenacibaculum vairaonense</name>
    <dbReference type="NCBI Taxonomy" id="3137860"/>
    <lineage>
        <taxon>Bacteria</taxon>
        <taxon>Pseudomonadati</taxon>
        <taxon>Bacteroidota</taxon>
        <taxon>Flavobacteriia</taxon>
        <taxon>Flavobacteriales</taxon>
        <taxon>Flavobacteriaceae</taxon>
        <taxon>Tenacibaculum</taxon>
    </lineage>
</organism>
<feature type="signal peptide" evidence="2">
    <location>
        <begin position="1"/>
        <end position="24"/>
    </location>
</feature>
<reference evidence="3 4" key="1">
    <citation type="submission" date="2024-05" db="EMBL/GenBank/DDBJ databases">
        <authorList>
            <person name="Duchaud E."/>
        </authorList>
    </citation>
    <scope>NUCLEOTIDE SEQUENCE [LARGE SCALE GENOMIC DNA]</scope>
    <source>
        <strain evidence="3">Ena-SAMPLE-TAB-13-05-2024-13:56:06:370-140305</strain>
    </source>
</reference>
<dbReference type="InterPro" id="IPR022385">
    <property type="entry name" value="Rhs_assc_core"/>
</dbReference>
<name>A0ABP1F624_9FLAO</name>
<evidence type="ECO:0000313" key="4">
    <source>
        <dbReference type="Proteomes" id="UP001497602"/>
    </source>
</evidence>
<evidence type="ECO:0000313" key="3">
    <source>
        <dbReference type="EMBL" id="CAL2105164.1"/>
    </source>
</evidence>
<dbReference type="PANTHER" id="PTHR32305:SF15">
    <property type="entry name" value="PROTEIN RHSA-RELATED"/>
    <property type="match status" value="1"/>
</dbReference>